<evidence type="ECO:0000313" key="4">
    <source>
        <dbReference type="EMBL" id="MFC6197484.1"/>
    </source>
</evidence>
<keyword evidence="5" id="KW-1185">Reference proteome</keyword>
<reference evidence="5" key="1">
    <citation type="journal article" date="2019" name="Int. J. Syst. Evol. Microbiol.">
        <title>The Global Catalogue of Microorganisms (GCM) 10K type strain sequencing project: providing services to taxonomists for standard genome sequencing and annotation.</title>
        <authorList>
            <consortium name="The Broad Institute Genomics Platform"/>
            <consortium name="The Broad Institute Genome Sequencing Center for Infectious Disease"/>
            <person name="Wu L."/>
            <person name="Ma J."/>
        </authorList>
    </citation>
    <scope>NUCLEOTIDE SEQUENCE [LARGE SCALE GENOMIC DNA]</scope>
    <source>
        <strain evidence="5">CGMCC-1.15741</strain>
    </source>
</reference>
<dbReference type="EMBL" id="JBHSSW010000005">
    <property type="protein sequence ID" value="MFC6197484.1"/>
    <property type="molecule type" value="Genomic_DNA"/>
</dbReference>
<dbReference type="InterPro" id="IPR036767">
    <property type="entry name" value="ApaG_sf"/>
</dbReference>
<evidence type="ECO:0000256" key="2">
    <source>
        <dbReference type="HAMAP-Rule" id="MF_00791"/>
    </source>
</evidence>
<dbReference type="HAMAP" id="MF_00791">
    <property type="entry name" value="ApaG"/>
    <property type="match status" value="1"/>
</dbReference>
<dbReference type="InterPro" id="IPR023065">
    <property type="entry name" value="Uncharacterised_ApaG"/>
</dbReference>
<dbReference type="PANTHER" id="PTHR14289:SF16">
    <property type="entry name" value="POLYMERASE DELTA-INTERACTING PROTEIN 2"/>
    <property type="match status" value="1"/>
</dbReference>
<dbReference type="PROSITE" id="PS51087">
    <property type="entry name" value="APAG"/>
    <property type="match status" value="1"/>
</dbReference>
<dbReference type="NCBIfam" id="NF003967">
    <property type="entry name" value="PRK05461.1"/>
    <property type="match status" value="1"/>
</dbReference>
<accession>A0ABW1S7T1</accession>
<name>A0ABW1S7T1_9PROT</name>
<sequence>MSEAFIGDIFPYENETYGVTIRVLPEYLEERSEPDVRQYFWRYTIEIENGADQTLQLCSRHWVITDARGRRQEVRGDGVVGEQPFIAPGERYTYASGCPLNEPSGMMTGSYLMRRDDGEEFNVLVPAFSLDSPHDRTVLN</sequence>
<dbReference type="Gene3D" id="2.60.40.1470">
    <property type="entry name" value="ApaG domain"/>
    <property type="match status" value="1"/>
</dbReference>
<feature type="domain" description="ApaG" evidence="3">
    <location>
        <begin position="13"/>
        <end position="137"/>
    </location>
</feature>
<gene>
    <name evidence="2 4" type="primary">apaG</name>
    <name evidence="4" type="ORF">ACFQDM_05310</name>
</gene>
<proteinExistence type="inferred from homology"/>
<evidence type="ECO:0000259" key="3">
    <source>
        <dbReference type="PROSITE" id="PS51087"/>
    </source>
</evidence>
<dbReference type="Pfam" id="PF04379">
    <property type="entry name" value="DUF525"/>
    <property type="match status" value="1"/>
</dbReference>
<dbReference type="Proteomes" id="UP001596303">
    <property type="component" value="Unassembled WGS sequence"/>
</dbReference>
<protein>
    <recommendedName>
        <fullName evidence="1 2">Protein ApaG</fullName>
    </recommendedName>
</protein>
<organism evidence="4 5">
    <name type="scientific">Ponticaulis profundi</name>
    <dbReference type="NCBI Taxonomy" id="2665222"/>
    <lineage>
        <taxon>Bacteria</taxon>
        <taxon>Pseudomonadati</taxon>
        <taxon>Pseudomonadota</taxon>
        <taxon>Alphaproteobacteria</taxon>
        <taxon>Hyphomonadales</taxon>
        <taxon>Hyphomonadaceae</taxon>
        <taxon>Ponticaulis</taxon>
    </lineage>
</organism>
<evidence type="ECO:0000313" key="5">
    <source>
        <dbReference type="Proteomes" id="UP001596303"/>
    </source>
</evidence>
<dbReference type="RefSeq" id="WP_377376455.1">
    <property type="nucleotide sequence ID" value="NZ_JBHSSW010000005.1"/>
</dbReference>
<dbReference type="SUPFAM" id="SSF110069">
    <property type="entry name" value="ApaG-like"/>
    <property type="match status" value="1"/>
</dbReference>
<evidence type="ECO:0000256" key="1">
    <source>
        <dbReference type="ARBA" id="ARBA00017693"/>
    </source>
</evidence>
<dbReference type="PANTHER" id="PTHR14289">
    <property type="entry name" value="F-BOX ONLY PROTEIN 3"/>
    <property type="match status" value="1"/>
</dbReference>
<comment type="caution">
    <text evidence="4">The sequence shown here is derived from an EMBL/GenBank/DDBJ whole genome shotgun (WGS) entry which is preliminary data.</text>
</comment>
<dbReference type="InterPro" id="IPR007474">
    <property type="entry name" value="ApaG_domain"/>
</dbReference>